<dbReference type="GO" id="GO:0003677">
    <property type="term" value="F:DNA binding"/>
    <property type="evidence" value="ECO:0007669"/>
    <property type="project" value="UniProtKB-UniRule"/>
</dbReference>
<dbReference type="Proteomes" id="UP000177376">
    <property type="component" value="Unassembled WGS sequence"/>
</dbReference>
<dbReference type="InterPro" id="IPR027417">
    <property type="entry name" value="P-loop_NTPase"/>
</dbReference>
<evidence type="ECO:0000313" key="9">
    <source>
        <dbReference type="Proteomes" id="UP000177376"/>
    </source>
</evidence>
<evidence type="ECO:0000259" key="7">
    <source>
        <dbReference type="SMART" id="SM00968"/>
    </source>
</evidence>
<sequence>MYLQRIELQGFKSFAHKTILEFPAPGREYKVLSKVAAPDGQSLEKEIDGITAIVGPNGSGKSNIVDAIRWVLGEQSLKLLRGKKSTDIIFSGSAKKSPLGLAEVSLYLNNEDRSAAVDYTEIVITRKLYRDGESEYSLNKNPVRLFDIIMLLAKANFGQNTYSIIGQGLVDRIVNYSPVERKDFFDEATGVKQFQIRRDRSVNKLKKSRENLFQAQSLAQELEPHLKMLTRQVNRLSKRKEIEAELKELFNKYYGYKWSELDSAYKELVMAITSYDKKRIKLEQEIELSQQKLNSFSQEISRSEEFDKLQKEYNRLIEDKNDVLKELIIIKGKLALEYLKIGKQNLAWLENKKDELQNKLTAISGNLASHQFKISAGKKTLAEFEDQINKINNELTVAQNNFQIIQEELYQTKNGGKNNYFFESIKSILAAKDKIPGLYSTVGDLGKIDKRYETALATAVGNRLWAVVVESDKTAMAGINYLKANHLAPLEFFPLNKLKDYSPHQFQAEKNGGGLGLAIDLISYDRKFAKVFQLILGDTLVVNNLAEARAQGIGSRKMVTLDGDVFEKTGVIKGGYKRQGSVIWTGLSDNKLIVRPERLKELSALKTDIEAKYKARDGLMAKMNDLKVEIKIADNQIKDCQSELSALKKEKNKIESDLSANRLSPDEKKEFSAELTSQKQKLEKELASIEKASGVIRGKIDQFNSEEEKKKKEIFSWQQIMYSRQTDLNQIINLLNEVKVELAKVETKKEDLFSLMRQDLGENYRPKTGADFGEIDLNELEAKIDKSRKQLALIGSTDPEVEKEYTEIKSRFDFLSSQSIDLAKAIEDLEKVVRELDKLIKQQFESEFKKINSDFSRFFKKLFAGGIAKLTLVQKELTEAEEAKEEIADWEIGHDQGLELVKTKEERKKVQVEDKSFLANMGIDIEACPPGKKIKNINMLSGGEKTMTSLALICAIISNNPSPFILFDEVDASLDEENSRKFSDIIEELAHKTQFITITHNRTIMSRADVLYGVTMQGDGVSRLLSLKLEQAEKIAKE</sequence>
<dbReference type="InterPro" id="IPR003395">
    <property type="entry name" value="RecF/RecN/SMC_N"/>
</dbReference>
<gene>
    <name evidence="6" type="primary">smc</name>
    <name evidence="8" type="ORF">A3A02_04195</name>
</gene>
<dbReference type="GO" id="GO:0030261">
    <property type="term" value="P:chromosome condensation"/>
    <property type="evidence" value="ECO:0007669"/>
    <property type="project" value="InterPro"/>
</dbReference>
<dbReference type="InterPro" id="IPR024704">
    <property type="entry name" value="SMC"/>
</dbReference>
<dbReference type="InterPro" id="IPR036277">
    <property type="entry name" value="SMC_hinge_sf"/>
</dbReference>
<comment type="subcellular location">
    <subcellularLocation>
        <location evidence="6">Cytoplasm</location>
    </subcellularLocation>
</comment>
<evidence type="ECO:0000256" key="1">
    <source>
        <dbReference type="ARBA" id="ARBA00022490"/>
    </source>
</evidence>
<feature type="binding site" evidence="6">
    <location>
        <begin position="56"/>
        <end position="63"/>
    </location>
    <ligand>
        <name>ATP</name>
        <dbReference type="ChEBI" id="CHEBI:30616"/>
    </ligand>
</feature>
<dbReference type="Pfam" id="PF06470">
    <property type="entry name" value="SMC_hinge"/>
    <property type="match status" value="1"/>
</dbReference>
<evidence type="ECO:0000256" key="3">
    <source>
        <dbReference type="ARBA" id="ARBA00022840"/>
    </source>
</evidence>
<keyword evidence="3 6" id="KW-0067">ATP-binding</keyword>
<dbReference type="Gene3D" id="1.20.1060.20">
    <property type="match status" value="1"/>
</dbReference>
<feature type="coiled-coil region" evidence="6">
    <location>
        <begin position="272"/>
        <end position="408"/>
    </location>
</feature>
<proteinExistence type="inferred from homology"/>
<name>A0A1G1YKC2_9BACT</name>
<organism evidence="8 9">
    <name type="scientific">Candidatus Buchananbacteria bacterium RIFCSPLOWO2_01_FULL_39_33</name>
    <dbReference type="NCBI Taxonomy" id="1797543"/>
    <lineage>
        <taxon>Bacteria</taxon>
        <taxon>Candidatus Buchananiibacteriota</taxon>
    </lineage>
</organism>
<comment type="function">
    <text evidence="6">Required for chromosome condensation and partitioning.</text>
</comment>
<evidence type="ECO:0000256" key="2">
    <source>
        <dbReference type="ARBA" id="ARBA00022741"/>
    </source>
</evidence>
<reference evidence="8 9" key="1">
    <citation type="journal article" date="2016" name="Nat. Commun.">
        <title>Thousands of microbial genomes shed light on interconnected biogeochemical processes in an aquifer system.</title>
        <authorList>
            <person name="Anantharaman K."/>
            <person name="Brown C.T."/>
            <person name="Hug L.A."/>
            <person name="Sharon I."/>
            <person name="Castelle C.J."/>
            <person name="Probst A.J."/>
            <person name="Thomas B.C."/>
            <person name="Singh A."/>
            <person name="Wilkins M.J."/>
            <person name="Karaoz U."/>
            <person name="Brodie E.L."/>
            <person name="Williams K.H."/>
            <person name="Hubbard S.S."/>
            <person name="Banfield J.F."/>
        </authorList>
    </citation>
    <scope>NUCLEOTIDE SEQUENCE [LARGE SCALE GENOMIC DNA]</scope>
</reference>
<dbReference type="GO" id="GO:0005524">
    <property type="term" value="F:ATP binding"/>
    <property type="evidence" value="ECO:0007669"/>
    <property type="project" value="UniProtKB-UniRule"/>
</dbReference>
<comment type="caution">
    <text evidence="8">The sequence shown here is derived from an EMBL/GenBank/DDBJ whole genome shotgun (WGS) entry which is preliminary data.</text>
</comment>
<comment type="subunit">
    <text evidence="6">Homodimer.</text>
</comment>
<evidence type="ECO:0000256" key="5">
    <source>
        <dbReference type="ARBA" id="ARBA00023125"/>
    </source>
</evidence>
<dbReference type="EMBL" id="MHIM01000011">
    <property type="protein sequence ID" value="OGY52759.1"/>
    <property type="molecule type" value="Genomic_DNA"/>
</dbReference>
<dbReference type="InterPro" id="IPR010935">
    <property type="entry name" value="SMC_hinge"/>
</dbReference>
<dbReference type="Gene3D" id="1.10.287.1490">
    <property type="match status" value="1"/>
</dbReference>
<evidence type="ECO:0000256" key="4">
    <source>
        <dbReference type="ARBA" id="ARBA00023054"/>
    </source>
</evidence>
<dbReference type="SUPFAM" id="SSF52540">
    <property type="entry name" value="P-loop containing nucleoside triphosphate hydrolases"/>
    <property type="match status" value="1"/>
</dbReference>
<accession>A0A1G1YKC2</accession>
<comment type="similarity">
    <text evidence="6">Belongs to the SMC family.</text>
</comment>
<comment type="domain">
    <text evidence="6">Contains large globular domains required for ATP hydrolysis at each terminus and a third globular domain forming a flexible hinge near the middle of the molecule. These domains are separated by coiled-coil structures.</text>
</comment>
<dbReference type="GO" id="GO:0007059">
    <property type="term" value="P:chromosome segregation"/>
    <property type="evidence" value="ECO:0007669"/>
    <property type="project" value="UniProtKB-UniRule"/>
</dbReference>
<dbReference type="PANTHER" id="PTHR43977">
    <property type="entry name" value="STRUCTURAL MAINTENANCE OF CHROMOSOMES PROTEIN 3"/>
    <property type="match status" value="1"/>
</dbReference>
<evidence type="ECO:0000313" key="8">
    <source>
        <dbReference type="EMBL" id="OGY52759.1"/>
    </source>
</evidence>
<dbReference type="GO" id="GO:0016887">
    <property type="term" value="F:ATP hydrolysis activity"/>
    <property type="evidence" value="ECO:0007669"/>
    <property type="project" value="InterPro"/>
</dbReference>
<dbReference type="HAMAP" id="MF_01894">
    <property type="entry name" value="Smc_prok"/>
    <property type="match status" value="1"/>
</dbReference>
<dbReference type="Gene3D" id="3.40.50.300">
    <property type="entry name" value="P-loop containing nucleotide triphosphate hydrolases"/>
    <property type="match status" value="2"/>
</dbReference>
<evidence type="ECO:0000256" key="6">
    <source>
        <dbReference type="HAMAP-Rule" id="MF_01894"/>
    </source>
</evidence>
<dbReference type="GO" id="GO:0005737">
    <property type="term" value="C:cytoplasm"/>
    <property type="evidence" value="ECO:0007669"/>
    <property type="project" value="UniProtKB-SubCell"/>
</dbReference>
<dbReference type="GO" id="GO:0006260">
    <property type="term" value="P:DNA replication"/>
    <property type="evidence" value="ECO:0007669"/>
    <property type="project" value="UniProtKB-UniRule"/>
</dbReference>
<dbReference type="InterPro" id="IPR011890">
    <property type="entry name" value="SMC_prok"/>
</dbReference>
<feature type="coiled-coil region" evidence="6">
    <location>
        <begin position="616"/>
        <end position="692"/>
    </location>
</feature>
<dbReference type="Gene3D" id="3.30.70.1620">
    <property type="match status" value="1"/>
</dbReference>
<dbReference type="SMART" id="SM00968">
    <property type="entry name" value="SMC_hinge"/>
    <property type="match status" value="1"/>
</dbReference>
<dbReference type="PIRSF" id="PIRSF005719">
    <property type="entry name" value="SMC"/>
    <property type="match status" value="1"/>
</dbReference>
<keyword evidence="5 6" id="KW-0238">DNA-binding</keyword>
<dbReference type="GO" id="GO:0007062">
    <property type="term" value="P:sister chromatid cohesion"/>
    <property type="evidence" value="ECO:0007669"/>
    <property type="project" value="InterPro"/>
</dbReference>
<dbReference type="GO" id="GO:0005694">
    <property type="term" value="C:chromosome"/>
    <property type="evidence" value="ECO:0007669"/>
    <property type="project" value="InterPro"/>
</dbReference>
<keyword evidence="1 6" id="KW-0963">Cytoplasm</keyword>
<dbReference type="AlphaFoldDB" id="A0A1G1YKC2"/>
<feature type="coiled-coil region" evidence="6">
    <location>
        <begin position="728"/>
        <end position="797"/>
    </location>
</feature>
<keyword evidence="4 6" id="KW-0175">Coiled coil</keyword>
<dbReference type="Pfam" id="PF02463">
    <property type="entry name" value="SMC_N"/>
    <property type="match status" value="1"/>
</dbReference>
<dbReference type="SUPFAM" id="SSF75553">
    <property type="entry name" value="Smc hinge domain"/>
    <property type="match status" value="1"/>
</dbReference>
<protein>
    <recommendedName>
        <fullName evidence="6">Chromosome partition protein Smc</fullName>
    </recommendedName>
</protein>
<feature type="domain" description="SMC hinge" evidence="7">
    <location>
        <begin position="436"/>
        <end position="552"/>
    </location>
</feature>
<keyword evidence="2 6" id="KW-0547">Nucleotide-binding</keyword>